<dbReference type="InterPro" id="IPR007410">
    <property type="entry name" value="LpqE-like"/>
</dbReference>
<dbReference type="InterPro" id="IPR036182">
    <property type="entry name" value="PCuAC_sf"/>
</dbReference>
<proteinExistence type="predicted"/>
<comment type="caution">
    <text evidence="2">The sequence shown here is derived from an EMBL/GenBank/DDBJ whole genome shotgun (WGS) entry which is preliminary data.</text>
</comment>
<feature type="region of interest" description="Disordered" evidence="1">
    <location>
        <begin position="63"/>
        <end position="137"/>
    </location>
</feature>
<evidence type="ECO:0000256" key="1">
    <source>
        <dbReference type="SAM" id="MobiDB-lite"/>
    </source>
</evidence>
<reference evidence="2 3" key="1">
    <citation type="submission" date="2017-05" db="EMBL/GenBank/DDBJ databases">
        <title>De novo genome assembly of Deniococcus indicus strain DR1.</title>
        <authorList>
            <person name="Chauhan D."/>
            <person name="Yennamalli R.M."/>
            <person name="Priyadarshini R."/>
        </authorList>
    </citation>
    <scope>NUCLEOTIDE SEQUENCE [LARGE SCALE GENOMIC DNA]</scope>
    <source>
        <strain evidence="2 3">DR1</strain>
    </source>
</reference>
<dbReference type="EMBL" id="NHMK01000009">
    <property type="protein sequence ID" value="OWL97294.1"/>
    <property type="molecule type" value="Genomic_DNA"/>
</dbReference>
<feature type="compositionally biased region" description="Basic and acidic residues" evidence="1">
    <location>
        <begin position="88"/>
        <end position="104"/>
    </location>
</feature>
<evidence type="ECO:0000313" key="2">
    <source>
        <dbReference type="EMBL" id="OWL97294.1"/>
    </source>
</evidence>
<accession>A0A246BNS5</accession>
<keyword evidence="3" id="KW-1185">Reference proteome</keyword>
<name>A0A246BNS5_9DEIO</name>
<dbReference type="InterPro" id="IPR058248">
    <property type="entry name" value="Lxx211020-like"/>
</dbReference>
<dbReference type="Pfam" id="PF04314">
    <property type="entry name" value="PCuAC"/>
    <property type="match status" value="1"/>
</dbReference>
<dbReference type="AlphaFoldDB" id="A0A246BNS5"/>
<dbReference type="PANTHER" id="PTHR36302:SF1">
    <property type="entry name" value="COPPER CHAPERONE PCU(A)C"/>
    <property type="match status" value="1"/>
</dbReference>
<feature type="region of interest" description="Disordered" evidence="1">
    <location>
        <begin position="1"/>
        <end position="40"/>
    </location>
</feature>
<dbReference type="Proteomes" id="UP000197208">
    <property type="component" value="Unassembled WGS sequence"/>
</dbReference>
<sequence length="265" mass="26679">MRPPARPRLPREGRRRPLHAPPDFRFPAAERSVMTAPAHPPRRSVAALALLTLLALSACGPRAASEPAAGRAPSVQADAPDTTGQDSAGHDSTSHDSAGHDSTGHDMAGMDHAAGDHTAGDHGSMNHGAASQGAAPVTPANAAPLPLTVTDGRVVAVPPGVTDTSVFATLTNTGPDDIQLSGVSSPAATGGLLMITRTDAAGLTGMSGVDTLTVPAGGTLTLSDTGDHLMLSGLKAPLQAGERLSLTLTDTQGRALTLDLPVLKP</sequence>
<dbReference type="PANTHER" id="PTHR36302">
    <property type="entry name" value="BLR7088 PROTEIN"/>
    <property type="match status" value="1"/>
</dbReference>
<evidence type="ECO:0008006" key="4">
    <source>
        <dbReference type="Google" id="ProtNLM"/>
    </source>
</evidence>
<gene>
    <name evidence="2" type="ORF">CBQ26_03050</name>
</gene>
<organism evidence="2 3">
    <name type="scientific">Deinococcus indicus</name>
    <dbReference type="NCBI Taxonomy" id="223556"/>
    <lineage>
        <taxon>Bacteria</taxon>
        <taxon>Thermotogati</taxon>
        <taxon>Deinococcota</taxon>
        <taxon>Deinococci</taxon>
        <taxon>Deinococcales</taxon>
        <taxon>Deinococcaceae</taxon>
        <taxon>Deinococcus</taxon>
    </lineage>
</organism>
<protein>
    <recommendedName>
        <fullName evidence="4">Copper chaperone PCu(A)C</fullName>
    </recommendedName>
</protein>
<dbReference type="Gene3D" id="2.60.40.1890">
    <property type="entry name" value="PCu(A)C copper chaperone"/>
    <property type="match status" value="1"/>
</dbReference>
<evidence type="ECO:0000313" key="3">
    <source>
        <dbReference type="Proteomes" id="UP000197208"/>
    </source>
</evidence>
<dbReference type="SUPFAM" id="SSF110087">
    <property type="entry name" value="DR1885-like metal-binding protein"/>
    <property type="match status" value="1"/>
</dbReference>